<organism evidence="1 3">
    <name type="scientific">Bisbaumannia pacifica</name>
    <dbReference type="NCBI Taxonomy" id="77098"/>
    <lineage>
        <taxon>Bacteria</taxon>
        <taxon>Pseudomonadati</taxon>
        <taxon>Pseudomonadota</taxon>
        <taxon>Gammaproteobacteria</taxon>
        <taxon>Oceanospirillales</taxon>
        <taxon>Halomonadaceae</taxon>
        <taxon>Bisbaumannia</taxon>
    </lineage>
</organism>
<accession>A0A510X3G5</accession>
<evidence type="ECO:0000313" key="3">
    <source>
        <dbReference type="Proteomes" id="UP000321275"/>
    </source>
</evidence>
<dbReference type="EMBL" id="BJUK01000002">
    <property type="protein sequence ID" value="GEK45958.1"/>
    <property type="molecule type" value="Genomic_DNA"/>
</dbReference>
<comment type="caution">
    <text evidence="1">The sequence shown here is derived from an EMBL/GenBank/DDBJ whole genome shotgun (WGS) entry which is preliminary data.</text>
</comment>
<name>A0A510X3G5_9GAMM</name>
<gene>
    <name evidence="1" type="ORF">HPA02_02410</name>
    <name evidence="2" type="ORF">I7V36_11070</name>
</gene>
<reference evidence="1 3" key="1">
    <citation type="submission" date="2019-07" db="EMBL/GenBank/DDBJ databases">
        <title>Whole genome shotgun sequence of Halomonas pacifica NBRC 102220.</title>
        <authorList>
            <person name="Hosoyama A."/>
            <person name="Uohara A."/>
            <person name="Ohji S."/>
            <person name="Ichikawa N."/>
        </authorList>
    </citation>
    <scope>NUCLEOTIDE SEQUENCE [LARGE SCALE GENOMIC DNA]</scope>
    <source>
        <strain evidence="1 3">NBRC 102220</strain>
    </source>
</reference>
<keyword evidence="3" id="KW-1185">Reference proteome</keyword>
<dbReference type="Proteomes" id="UP000321275">
    <property type="component" value="Unassembled WGS sequence"/>
</dbReference>
<sequence length="174" mass="19487">MSAIRYPRVKLLLLMALFAAPLVVAWVMVTWRVAIPEARTAHGRLAPEVPALAEWPLLAPATGEGWRLAFDCRLDCADQADRWWRLHRALGREAPRVERLRIVAAGAPGQETLPGERLARWRMPPAWSEPGALWLLSPQGEVLLGYSPGAPLREVMDDLQHLLRVNPERDLASN</sequence>
<evidence type="ECO:0000313" key="1">
    <source>
        <dbReference type="EMBL" id="GEK45958.1"/>
    </source>
</evidence>
<dbReference type="Proteomes" id="UP000651738">
    <property type="component" value="Unassembled WGS sequence"/>
</dbReference>
<dbReference type="RefSeq" id="WP_146801061.1">
    <property type="nucleotide sequence ID" value="NZ_BJUK01000002.1"/>
</dbReference>
<proteinExistence type="predicted"/>
<evidence type="ECO:0000313" key="4">
    <source>
        <dbReference type="Proteomes" id="UP000651738"/>
    </source>
</evidence>
<reference evidence="2 4" key="2">
    <citation type="submission" date="2020-12" db="EMBL/GenBank/DDBJ databases">
        <title>Draft genome sequence of Halomonas pacifica strain CARE-V15.</title>
        <authorList>
            <person name="Vignesh N."/>
            <person name="Thabitha A."/>
            <person name="Saravanan R."/>
            <person name="Manigandan V."/>
        </authorList>
    </citation>
    <scope>NUCLEOTIDE SEQUENCE [LARGE SCALE GENOMIC DNA]</scope>
    <source>
        <strain evidence="2 4">CARE-V15</strain>
    </source>
</reference>
<evidence type="ECO:0000313" key="2">
    <source>
        <dbReference type="EMBL" id="MBH8580633.1"/>
    </source>
</evidence>
<dbReference type="AlphaFoldDB" id="A0A510X3G5"/>
<protein>
    <recommendedName>
        <fullName evidence="5">Thioredoxin domain-containing protein</fullName>
    </recommendedName>
</protein>
<evidence type="ECO:0008006" key="5">
    <source>
        <dbReference type="Google" id="ProtNLM"/>
    </source>
</evidence>
<dbReference type="OrthoDB" id="9785445at2"/>
<dbReference type="EMBL" id="JAEDAF010000009">
    <property type="protein sequence ID" value="MBH8580633.1"/>
    <property type="molecule type" value="Genomic_DNA"/>
</dbReference>